<sequence>MASIYTFARGKEKTGKTTVSANVATALAGARSQFSGVFDPDQFTRILFHASVILGFVTGIVAGQMREGQVSAGLKYFLLLTIIAWTTFTFLI</sequence>
<keyword evidence="1" id="KW-0812">Transmembrane</keyword>
<name>A0A314ZUV3_9EURY</name>
<dbReference type="RefSeq" id="WP_105459998.1">
    <property type="nucleotide sequence ID" value="NZ_PVBU01000001.1"/>
</dbReference>
<protein>
    <submittedName>
        <fullName evidence="2">Uncharacterized protein</fullName>
    </submittedName>
</protein>
<dbReference type="Proteomes" id="UP000251060">
    <property type="component" value="Unassembled WGS sequence"/>
</dbReference>
<dbReference type="Proteomes" id="UP000273978">
    <property type="component" value="Unassembled WGS sequence"/>
</dbReference>
<feature type="transmembrane region" description="Helical" evidence="1">
    <location>
        <begin position="43"/>
        <end position="62"/>
    </location>
</feature>
<reference evidence="2 4" key="1">
    <citation type="submission" date="2018-02" db="EMBL/GenBank/DDBJ databases">
        <title>Subsurface microbial communities from deep shales in Ohio and West Virginia, USA.</title>
        <authorList>
            <person name="Wrighton K."/>
        </authorList>
    </citation>
    <scope>NUCLEOTIDE SEQUENCE [LARGE SCALE GENOMIC DNA]</scope>
    <source>
        <strain evidence="2 4">DSM 10369</strain>
    </source>
</reference>
<organism evidence="2 4">
    <name type="scientific">Methanohalophilus euhalobius</name>
    <dbReference type="NCBI Taxonomy" id="51203"/>
    <lineage>
        <taxon>Archaea</taxon>
        <taxon>Methanobacteriati</taxon>
        <taxon>Methanobacteriota</taxon>
        <taxon>Stenosarchaea group</taxon>
        <taxon>Methanomicrobia</taxon>
        <taxon>Methanosarcinales</taxon>
        <taxon>Methanosarcinaceae</taxon>
        <taxon>Methanohalophilus</taxon>
    </lineage>
</organism>
<dbReference type="EMBL" id="RJJF01000001">
    <property type="protein sequence ID" value="RNI12772.1"/>
    <property type="molecule type" value="Genomic_DNA"/>
</dbReference>
<dbReference type="EMBL" id="PVBU01000001">
    <property type="protein sequence ID" value="PQV43785.1"/>
    <property type="molecule type" value="Genomic_DNA"/>
</dbReference>
<evidence type="ECO:0000313" key="5">
    <source>
        <dbReference type="Proteomes" id="UP000273978"/>
    </source>
</evidence>
<feature type="transmembrane region" description="Helical" evidence="1">
    <location>
        <begin position="74"/>
        <end position="91"/>
    </location>
</feature>
<comment type="caution">
    <text evidence="2">The sequence shown here is derived from an EMBL/GenBank/DDBJ whole genome shotgun (WGS) entry which is preliminary data.</text>
</comment>
<gene>
    <name evidence="2" type="ORF">B0H22_101206</name>
    <name evidence="3" type="ORF">EDD83_01210</name>
</gene>
<keyword evidence="1" id="KW-1133">Transmembrane helix</keyword>
<evidence type="ECO:0000313" key="3">
    <source>
        <dbReference type="EMBL" id="RNI12772.1"/>
    </source>
</evidence>
<evidence type="ECO:0000256" key="1">
    <source>
        <dbReference type="SAM" id="Phobius"/>
    </source>
</evidence>
<reference evidence="3 5" key="2">
    <citation type="submission" date="2018-10" db="EMBL/GenBank/DDBJ databases">
        <title>Cultivation of a novel Methanohalophilus strain from Kebrit Deep of the Red Sea and a genomic comparison of members of the genus Methanohalophilus.</title>
        <authorList>
            <person name="Guan Y."/>
            <person name="Ngugi D.K."/>
            <person name="Stingl U."/>
        </authorList>
    </citation>
    <scope>NUCLEOTIDE SEQUENCE [LARGE SCALE GENOMIC DNA]</scope>
    <source>
        <strain evidence="3 5">DSM 10369</strain>
    </source>
</reference>
<evidence type="ECO:0000313" key="4">
    <source>
        <dbReference type="Proteomes" id="UP000251060"/>
    </source>
</evidence>
<evidence type="ECO:0000313" key="2">
    <source>
        <dbReference type="EMBL" id="PQV43785.1"/>
    </source>
</evidence>
<accession>A0A314ZUV3</accession>
<dbReference type="AlphaFoldDB" id="A0A314ZUV3"/>
<proteinExistence type="predicted"/>
<keyword evidence="1" id="KW-0472">Membrane</keyword>